<evidence type="ECO:0000259" key="7">
    <source>
        <dbReference type="Pfam" id="PF09335"/>
    </source>
</evidence>
<dbReference type="Proteomes" id="UP000807469">
    <property type="component" value="Unassembled WGS sequence"/>
</dbReference>
<feature type="transmembrane region" description="Helical" evidence="6">
    <location>
        <begin position="79"/>
        <end position="102"/>
    </location>
</feature>
<feature type="domain" description="VTT" evidence="7">
    <location>
        <begin position="150"/>
        <end position="281"/>
    </location>
</feature>
<comment type="caution">
    <text evidence="8">The sequence shown here is derived from an EMBL/GenBank/DDBJ whole genome shotgun (WGS) entry which is preliminary data.</text>
</comment>
<evidence type="ECO:0000313" key="8">
    <source>
        <dbReference type="EMBL" id="KAF9485294.1"/>
    </source>
</evidence>
<protein>
    <recommendedName>
        <fullName evidence="7">VTT domain-containing protein</fullName>
    </recommendedName>
</protein>
<comment type="subcellular location">
    <subcellularLocation>
        <location evidence="1">Membrane</location>
        <topology evidence="1">Multi-pass membrane protein</topology>
    </subcellularLocation>
</comment>
<dbReference type="PANTHER" id="PTHR43220:SF21">
    <property type="entry name" value="TRANSMEMBRANE PROTEIN 41A"/>
    <property type="match status" value="1"/>
</dbReference>
<evidence type="ECO:0000256" key="5">
    <source>
        <dbReference type="ARBA" id="ARBA00023136"/>
    </source>
</evidence>
<evidence type="ECO:0000256" key="1">
    <source>
        <dbReference type="ARBA" id="ARBA00004141"/>
    </source>
</evidence>
<feature type="transmembrane region" description="Helical" evidence="6">
    <location>
        <begin position="154"/>
        <end position="173"/>
    </location>
</feature>
<accession>A0A9P5ZF41</accession>
<evidence type="ECO:0000313" key="9">
    <source>
        <dbReference type="Proteomes" id="UP000807469"/>
    </source>
</evidence>
<keyword evidence="3" id="KW-0732">Signal</keyword>
<dbReference type="PANTHER" id="PTHR43220">
    <property type="match status" value="1"/>
</dbReference>
<keyword evidence="4 6" id="KW-1133">Transmembrane helix</keyword>
<dbReference type="InterPro" id="IPR045014">
    <property type="entry name" value="TM41A/B"/>
</dbReference>
<dbReference type="AlphaFoldDB" id="A0A9P5ZF41"/>
<keyword evidence="9" id="KW-1185">Reference proteome</keyword>
<proteinExistence type="predicted"/>
<evidence type="ECO:0000256" key="6">
    <source>
        <dbReference type="SAM" id="Phobius"/>
    </source>
</evidence>
<dbReference type="GO" id="GO:0016020">
    <property type="term" value="C:membrane"/>
    <property type="evidence" value="ECO:0007669"/>
    <property type="project" value="UniProtKB-SubCell"/>
</dbReference>
<evidence type="ECO:0000256" key="2">
    <source>
        <dbReference type="ARBA" id="ARBA00022692"/>
    </source>
</evidence>
<organism evidence="8 9">
    <name type="scientific">Pholiota conissans</name>
    <dbReference type="NCBI Taxonomy" id="109636"/>
    <lineage>
        <taxon>Eukaryota</taxon>
        <taxon>Fungi</taxon>
        <taxon>Dikarya</taxon>
        <taxon>Basidiomycota</taxon>
        <taxon>Agaricomycotina</taxon>
        <taxon>Agaricomycetes</taxon>
        <taxon>Agaricomycetidae</taxon>
        <taxon>Agaricales</taxon>
        <taxon>Agaricineae</taxon>
        <taxon>Strophariaceae</taxon>
        <taxon>Pholiota</taxon>
    </lineage>
</organism>
<evidence type="ECO:0000256" key="3">
    <source>
        <dbReference type="ARBA" id="ARBA00022729"/>
    </source>
</evidence>
<name>A0A9P5ZF41_9AGAR</name>
<sequence length="388" mass="42183">MPPTEPPPPSMLAWFVSRFIHWIHLPDKHSLSWSAPSSPRSSSDEFILPLSASATTVSFTVPEPNKLGSQWRLSIHAPIVLVILLFPVSTVLVLWCLSTLPISLAWPHNIVDLAELGRQLHAYTQSGLGPLSHVIGVMAISAVWKHAWSIPGSVLWNVLGGALFSPFYATILLTSLTTVGSICASLLSAPLGPFLAKIFPRALDMTRSALGGDSDGVSDNSGNPPKSSAWVRLSVLRLIGVVPWSGINIACGVCGVPLVDCMLGTFIGCLPWTAVTCQIGDILQTVASSPNRTSETVSSLLTTPEIVLKLVFLSVLSLAPILGRRHLRSLLSNQPRTNDDAQDSRWAWVQDWRTKLAARSRSRGREQDQQTLTFLVDEKRRLEGLEES</sequence>
<keyword evidence="2 6" id="KW-0812">Transmembrane</keyword>
<reference evidence="8" key="1">
    <citation type="submission" date="2020-11" db="EMBL/GenBank/DDBJ databases">
        <authorList>
            <consortium name="DOE Joint Genome Institute"/>
            <person name="Ahrendt S."/>
            <person name="Riley R."/>
            <person name="Andreopoulos W."/>
            <person name="Labutti K."/>
            <person name="Pangilinan J."/>
            <person name="Ruiz-Duenas F.J."/>
            <person name="Barrasa J.M."/>
            <person name="Sanchez-Garcia M."/>
            <person name="Camarero S."/>
            <person name="Miyauchi S."/>
            <person name="Serrano A."/>
            <person name="Linde D."/>
            <person name="Babiker R."/>
            <person name="Drula E."/>
            <person name="Ayuso-Fernandez I."/>
            <person name="Pacheco R."/>
            <person name="Padilla G."/>
            <person name="Ferreira P."/>
            <person name="Barriuso J."/>
            <person name="Kellner H."/>
            <person name="Castanera R."/>
            <person name="Alfaro M."/>
            <person name="Ramirez L."/>
            <person name="Pisabarro A.G."/>
            <person name="Kuo A."/>
            <person name="Tritt A."/>
            <person name="Lipzen A."/>
            <person name="He G."/>
            <person name="Yan M."/>
            <person name="Ng V."/>
            <person name="Cullen D."/>
            <person name="Martin F."/>
            <person name="Rosso M.-N."/>
            <person name="Henrissat B."/>
            <person name="Hibbett D."/>
            <person name="Martinez A.T."/>
            <person name="Grigoriev I.V."/>
        </authorList>
    </citation>
    <scope>NUCLEOTIDE SEQUENCE</scope>
    <source>
        <strain evidence="8">CIRM-BRFM 674</strain>
    </source>
</reference>
<gene>
    <name evidence="8" type="ORF">BDN70DRAFT_871315</name>
</gene>
<dbReference type="InterPro" id="IPR032816">
    <property type="entry name" value="VTT_dom"/>
</dbReference>
<dbReference type="Pfam" id="PF09335">
    <property type="entry name" value="VTT_dom"/>
    <property type="match status" value="1"/>
</dbReference>
<dbReference type="EMBL" id="MU155136">
    <property type="protein sequence ID" value="KAF9485294.1"/>
    <property type="molecule type" value="Genomic_DNA"/>
</dbReference>
<keyword evidence="5 6" id="KW-0472">Membrane</keyword>
<dbReference type="OrthoDB" id="3364966at2759"/>
<evidence type="ECO:0000256" key="4">
    <source>
        <dbReference type="ARBA" id="ARBA00022989"/>
    </source>
</evidence>